<dbReference type="RefSeq" id="WP_007663970.1">
    <property type="nucleotide sequence ID" value="NZ_JAJCKC010000008.1"/>
</dbReference>
<evidence type="ECO:0000313" key="4">
    <source>
        <dbReference type="Proteomes" id="UP000286003"/>
    </source>
</evidence>
<dbReference type="EMBL" id="QRPE01000005">
    <property type="protein sequence ID" value="RHL94356.1"/>
    <property type="molecule type" value="Genomic_DNA"/>
</dbReference>
<evidence type="ECO:0000313" key="2">
    <source>
        <dbReference type="EMBL" id="RHN09041.1"/>
    </source>
</evidence>
<reference evidence="3 4" key="1">
    <citation type="submission" date="2018-08" db="EMBL/GenBank/DDBJ databases">
        <title>A genome reference for cultivated species of the human gut microbiota.</title>
        <authorList>
            <person name="Zou Y."/>
            <person name="Xue W."/>
            <person name="Luo G."/>
        </authorList>
    </citation>
    <scope>NUCLEOTIDE SEQUENCE [LARGE SCALE GENOMIC DNA]</scope>
    <source>
        <strain evidence="2 4">AF31-23</strain>
        <strain evidence="1 3">AF36-16BH</strain>
    </source>
</reference>
<evidence type="ECO:0000313" key="3">
    <source>
        <dbReference type="Proteomes" id="UP000285013"/>
    </source>
</evidence>
<accession>A0A3E4ILI2</accession>
<protein>
    <submittedName>
        <fullName evidence="2">Uncharacterized protein</fullName>
    </submittedName>
</protein>
<dbReference type="GeneID" id="26160201"/>
<sequence>MKTELVHKVIWVSLCLLIFVSKVDAGSLRDINNILLAEQNIREDNPQLGQLVETFLKNQKRVVDFQSSGLDNNEYLRLIECQVRAFASCQDKVTGAIIDPVYKIEWQYSTPCYALSIGLLAQTGYLKDDALVKSGIKALDCSVSEMHENRCAHHHGEFFIQPIMLAMDLYKGLVSEAQMIVWHEKMAEIDPYVLYRDNLKRKKICYNHNVVALAGEYLRLKKGINDHKDFFHIHLEHQQQYMSEFGLYIDNKTNPPMVYDEFTRQFMASILAEGYNGTFFDFYSRKLCLGAWTSLFMQSPYGEVPTGGRSAQHIWNEAAAAVTYEIYASQYAALGKKQEAGAFKRAAHLALRSIGRWIREDGSGFIVKNRFPIEVMHGYESYSAQSQYNLLACWLMCVAYLYADNSIKESPSPSDIGGYVLVMKDVFHKVFANSGGNYVEYELSGDPRYNATGLIRIHLKNSNPQLGPSDGIPHKWDNKKKQDLGGELYAVGPEWHDAAGGVYRLAEYTNILFPDTSYFSAYKGSKLPEIDVRNVRQSVDGVAFEVVYTGRFDGVTQISQRVYIDHTGITVRDILKGNVKKVRACYPMLIDDGMEETKIDFQDGKVILQSRDGQICFQAISPPNATIQRKRKRIPYRNGYADIAYFESDKNVIQYKITTEF</sequence>
<dbReference type="Proteomes" id="UP000285013">
    <property type="component" value="Unassembled WGS sequence"/>
</dbReference>
<dbReference type="EMBL" id="QRQM01000004">
    <property type="protein sequence ID" value="RHN09041.1"/>
    <property type="molecule type" value="Genomic_DNA"/>
</dbReference>
<comment type="caution">
    <text evidence="2">The sequence shown here is derived from an EMBL/GenBank/DDBJ whole genome shotgun (WGS) entry which is preliminary data.</text>
</comment>
<organism evidence="2 4">
    <name type="scientific">Bacteroides intestinalis</name>
    <dbReference type="NCBI Taxonomy" id="329854"/>
    <lineage>
        <taxon>Bacteria</taxon>
        <taxon>Pseudomonadati</taxon>
        <taxon>Bacteroidota</taxon>
        <taxon>Bacteroidia</taxon>
        <taxon>Bacteroidales</taxon>
        <taxon>Bacteroidaceae</taxon>
        <taxon>Bacteroides</taxon>
    </lineage>
</organism>
<dbReference type="Proteomes" id="UP000286003">
    <property type="component" value="Unassembled WGS sequence"/>
</dbReference>
<evidence type="ECO:0000313" key="1">
    <source>
        <dbReference type="EMBL" id="RHL94356.1"/>
    </source>
</evidence>
<dbReference type="AlphaFoldDB" id="A0A3E4ILI2"/>
<name>A0A3E4ILI2_9BACE</name>
<proteinExistence type="predicted"/>
<gene>
    <name evidence="2" type="ORF">DWZ32_04315</name>
    <name evidence="1" type="ORF">DWZ95_06900</name>
</gene>